<accession>A0A8J3YZC4</accession>
<dbReference type="Proteomes" id="UP000612585">
    <property type="component" value="Unassembled WGS sequence"/>
</dbReference>
<protein>
    <recommendedName>
        <fullName evidence="3">Thioesterase domain-containing protein</fullName>
    </recommendedName>
</protein>
<organism evidence="1 2">
    <name type="scientific">Virgisporangium aurantiacum</name>
    <dbReference type="NCBI Taxonomy" id="175570"/>
    <lineage>
        <taxon>Bacteria</taxon>
        <taxon>Bacillati</taxon>
        <taxon>Actinomycetota</taxon>
        <taxon>Actinomycetes</taxon>
        <taxon>Micromonosporales</taxon>
        <taxon>Micromonosporaceae</taxon>
        <taxon>Virgisporangium</taxon>
    </lineage>
</organism>
<evidence type="ECO:0000313" key="1">
    <source>
        <dbReference type="EMBL" id="GIJ54799.1"/>
    </source>
</evidence>
<gene>
    <name evidence="1" type="ORF">Vau01_023150</name>
</gene>
<dbReference type="RefSeq" id="WP_203990455.1">
    <property type="nucleotide sequence ID" value="NZ_BOPG01000012.1"/>
</dbReference>
<reference evidence="1" key="1">
    <citation type="submission" date="2021-01" db="EMBL/GenBank/DDBJ databases">
        <title>Whole genome shotgun sequence of Virgisporangium aurantiacum NBRC 16421.</title>
        <authorList>
            <person name="Komaki H."/>
            <person name="Tamura T."/>
        </authorList>
    </citation>
    <scope>NUCLEOTIDE SEQUENCE</scope>
    <source>
        <strain evidence="1">NBRC 16421</strain>
    </source>
</reference>
<dbReference type="AlphaFoldDB" id="A0A8J3YZC4"/>
<evidence type="ECO:0000313" key="2">
    <source>
        <dbReference type="Proteomes" id="UP000612585"/>
    </source>
</evidence>
<name>A0A8J3YZC4_9ACTN</name>
<proteinExistence type="predicted"/>
<sequence length="272" mass="28509">MTENLVEQAVPVGWTALSQPGELVVACDFASAGRPIATFTDLVSLLPPGFSVWESAPPAFGAESGMDGAAHVERWAGALATLPVRAVLGFCSGSVYAGMIADRIAARQPRPRLVLLDPEPATPAMMLDFYRERVNRFASVLAPDEVAAALRAGEDSVAASSPPLALAARLRDLCHDVVAPACERVGLPGSRVTEFVGLAGSYLHWLAAAIDLPARWPTAHAVNCATPGIGLRSVPPADRAGLVASARYLDVSHTDLMRSPLTARAVADLLTE</sequence>
<comment type="caution">
    <text evidence="1">The sequence shown here is derived from an EMBL/GenBank/DDBJ whole genome shotgun (WGS) entry which is preliminary data.</text>
</comment>
<dbReference type="EMBL" id="BOPG01000012">
    <property type="protein sequence ID" value="GIJ54799.1"/>
    <property type="molecule type" value="Genomic_DNA"/>
</dbReference>
<keyword evidence="2" id="KW-1185">Reference proteome</keyword>
<evidence type="ECO:0008006" key="3">
    <source>
        <dbReference type="Google" id="ProtNLM"/>
    </source>
</evidence>